<feature type="non-terminal residue" evidence="1">
    <location>
        <position position="1"/>
    </location>
</feature>
<sequence length="336" mass="35795">RRWLLTHAIKLAITKCLHSSEYLFALGAAIGKAIEKGMQDGLATGITHGVEGRVLADVAAYNPFAKADYFSALQRLQNINFSLLVELRSNKDASIDTIMNILRLGDNLAERLGLTESQPCVDQLMVPIHHSSDRVVVGSTSLGTSDTMAAPITTALFVISMSASTIPPISTDDYEIAHTKDEEDVVADVEAVADEGADPFPDVADIPCSRKSVSIAVSKPVRSFAQCFCDFVWSLLLRSDLALVFRMACFVVPVDKVSWTKAYVSDPGIGFVILAISTPVVLKVGMPISAGITASTPYVNENGVSSLLDLIMASVGPFYQAIGLGMLNGGKALADA</sequence>
<reference evidence="1" key="1">
    <citation type="journal article" date="2019" name="Sci. Rep.">
        <title>Draft genome of Tanacetum cinerariifolium, the natural source of mosquito coil.</title>
        <authorList>
            <person name="Yamashiro T."/>
            <person name="Shiraishi A."/>
            <person name="Satake H."/>
            <person name="Nakayama K."/>
        </authorList>
    </citation>
    <scope>NUCLEOTIDE SEQUENCE</scope>
</reference>
<protein>
    <submittedName>
        <fullName evidence="1">Cold-regulated 47</fullName>
    </submittedName>
</protein>
<comment type="caution">
    <text evidence="1">The sequence shown here is derived from an EMBL/GenBank/DDBJ whole genome shotgun (WGS) entry which is preliminary data.</text>
</comment>
<proteinExistence type="predicted"/>
<dbReference type="EMBL" id="BKCJ010341275">
    <property type="protein sequence ID" value="GEZ91379.1"/>
    <property type="molecule type" value="Genomic_DNA"/>
</dbReference>
<evidence type="ECO:0000313" key="1">
    <source>
        <dbReference type="EMBL" id="GEZ91379.1"/>
    </source>
</evidence>
<organism evidence="1">
    <name type="scientific">Tanacetum cinerariifolium</name>
    <name type="common">Dalmatian daisy</name>
    <name type="synonym">Chrysanthemum cinerariifolium</name>
    <dbReference type="NCBI Taxonomy" id="118510"/>
    <lineage>
        <taxon>Eukaryota</taxon>
        <taxon>Viridiplantae</taxon>
        <taxon>Streptophyta</taxon>
        <taxon>Embryophyta</taxon>
        <taxon>Tracheophyta</taxon>
        <taxon>Spermatophyta</taxon>
        <taxon>Magnoliopsida</taxon>
        <taxon>eudicotyledons</taxon>
        <taxon>Gunneridae</taxon>
        <taxon>Pentapetalae</taxon>
        <taxon>asterids</taxon>
        <taxon>campanulids</taxon>
        <taxon>Asterales</taxon>
        <taxon>Asteraceae</taxon>
        <taxon>Asteroideae</taxon>
        <taxon>Anthemideae</taxon>
        <taxon>Anthemidinae</taxon>
        <taxon>Tanacetum</taxon>
    </lineage>
</organism>
<gene>
    <name evidence="1" type="ORF">Tci_563352</name>
</gene>
<name>A0A699IWE5_TANCI</name>
<dbReference type="AlphaFoldDB" id="A0A699IWE5"/>
<accession>A0A699IWE5</accession>